<protein>
    <submittedName>
        <fullName evidence="2">Uncharacterized protein</fullName>
    </submittedName>
</protein>
<name>A0ABT6YB24_9BACT</name>
<gene>
    <name evidence="2" type="ORF">QM524_16320</name>
</gene>
<dbReference type="Proteomes" id="UP001236507">
    <property type="component" value="Unassembled WGS sequence"/>
</dbReference>
<organism evidence="2 3">
    <name type="scientific">Flectobacillus roseus</name>
    <dbReference type="NCBI Taxonomy" id="502259"/>
    <lineage>
        <taxon>Bacteria</taxon>
        <taxon>Pseudomonadati</taxon>
        <taxon>Bacteroidota</taxon>
        <taxon>Cytophagia</taxon>
        <taxon>Cytophagales</taxon>
        <taxon>Flectobacillaceae</taxon>
        <taxon>Flectobacillus</taxon>
    </lineage>
</organism>
<keyword evidence="3" id="KW-1185">Reference proteome</keyword>
<comment type="caution">
    <text evidence="2">The sequence shown here is derived from an EMBL/GenBank/DDBJ whole genome shotgun (WGS) entry which is preliminary data.</text>
</comment>
<proteinExistence type="predicted"/>
<feature type="region of interest" description="Disordered" evidence="1">
    <location>
        <begin position="37"/>
        <end position="61"/>
    </location>
</feature>
<accession>A0ABT6YB24</accession>
<dbReference type="RefSeq" id="WP_283345387.1">
    <property type="nucleotide sequence ID" value="NZ_JASHIF010000012.1"/>
</dbReference>
<evidence type="ECO:0000256" key="1">
    <source>
        <dbReference type="SAM" id="MobiDB-lite"/>
    </source>
</evidence>
<evidence type="ECO:0000313" key="3">
    <source>
        <dbReference type="Proteomes" id="UP001236507"/>
    </source>
</evidence>
<reference evidence="2 3" key="1">
    <citation type="submission" date="2023-05" db="EMBL/GenBank/DDBJ databases">
        <title>Novel species of genus Flectobacillus isolated from stream in China.</title>
        <authorList>
            <person name="Lu H."/>
        </authorList>
    </citation>
    <scope>NUCLEOTIDE SEQUENCE [LARGE SCALE GENOMIC DNA]</scope>
    <source>
        <strain evidence="2 3">KCTC 42575</strain>
    </source>
</reference>
<dbReference type="EMBL" id="JASHIF010000012">
    <property type="protein sequence ID" value="MDI9860783.1"/>
    <property type="molecule type" value="Genomic_DNA"/>
</dbReference>
<sequence length="110" mass="12527">MFVHINSVVAYSGQNCTKERFYTLKCSYKSFQVVPLSSQQTKHSSDDFDLTTSDSNEEDENQDFSYKINLSLFEETSNGLGSTILTRITTGYSLNYYGVEQKRSTPPPRL</sequence>
<evidence type="ECO:0000313" key="2">
    <source>
        <dbReference type="EMBL" id="MDI9860783.1"/>
    </source>
</evidence>